<comment type="cofactor">
    <cofactor evidence="17">
        <name>Cu cation</name>
        <dbReference type="ChEBI" id="CHEBI:23378"/>
    </cofactor>
    <text evidence="17">Binds a copper A center.</text>
</comment>
<comment type="caution">
    <text evidence="22">The sequence shown here is derived from an EMBL/GenBank/DDBJ whole genome shotgun (WGS) entry which is preliminary data.</text>
</comment>
<evidence type="ECO:0000256" key="13">
    <source>
        <dbReference type="ARBA" id="ARBA00023136"/>
    </source>
</evidence>
<keyword evidence="4 15" id="KW-0349">Heme</keyword>
<evidence type="ECO:0000256" key="16">
    <source>
        <dbReference type="RuleBase" id="RU000456"/>
    </source>
</evidence>
<comment type="catalytic activity">
    <reaction evidence="17">
        <text>4 Fe(II)-[cytochrome c] + O2 + 8 H(+)(in) = 4 Fe(III)-[cytochrome c] + 2 H2O + 4 H(+)(out)</text>
        <dbReference type="Rhea" id="RHEA:11436"/>
        <dbReference type="Rhea" id="RHEA-COMP:10350"/>
        <dbReference type="Rhea" id="RHEA-COMP:14399"/>
        <dbReference type="ChEBI" id="CHEBI:15377"/>
        <dbReference type="ChEBI" id="CHEBI:15378"/>
        <dbReference type="ChEBI" id="CHEBI:15379"/>
        <dbReference type="ChEBI" id="CHEBI:29033"/>
        <dbReference type="ChEBI" id="CHEBI:29034"/>
        <dbReference type="EC" id="7.1.1.9"/>
    </reaction>
</comment>
<dbReference type="PROSITE" id="PS50999">
    <property type="entry name" value="COX2_TM"/>
    <property type="match status" value="1"/>
</dbReference>
<dbReference type="InterPro" id="IPR008972">
    <property type="entry name" value="Cupredoxin"/>
</dbReference>
<keyword evidence="6 16" id="KW-0812">Transmembrane</keyword>
<keyword evidence="11 15" id="KW-0408">Iron</keyword>
<evidence type="ECO:0000256" key="14">
    <source>
        <dbReference type="ARBA" id="ARBA00024688"/>
    </source>
</evidence>
<dbReference type="InterPro" id="IPR001505">
    <property type="entry name" value="Copper_CuA"/>
</dbReference>
<dbReference type="Pfam" id="PF00116">
    <property type="entry name" value="COX2"/>
    <property type="match status" value="1"/>
</dbReference>
<evidence type="ECO:0000256" key="2">
    <source>
        <dbReference type="ARBA" id="ARBA00007866"/>
    </source>
</evidence>
<dbReference type="Pfam" id="PF02790">
    <property type="entry name" value="COX2_TM"/>
    <property type="match status" value="1"/>
</dbReference>
<protein>
    <recommendedName>
        <fullName evidence="17">Cytochrome c oxidase subunit 2</fullName>
        <ecNumber evidence="17">7.1.1.9</ecNumber>
    </recommendedName>
</protein>
<gene>
    <name evidence="22" type="primary">coxB</name>
    <name evidence="22" type="ORF">ENK44_00500</name>
</gene>
<evidence type="ECO:0000256" key="11">
    <source>
        <dbReference type="ARBA" id="ARBA00023004"/>
    </source>
</evidence>
<evidence type="ECO:0000256" key="9">
    <source>
        <dbReference type="ARBA" id="ARBA00022982"/>
    </source>
</evidence>
<proteinExistence type="inferred from homology"/>
<dbReference type="Gene3D" id="2.60.40.420">
    <property type="entry name" value="Cupredoxins - blue copper proteins"/>
    <property type="match status" value="1"/>
</dbReference>
<dbReference type="GO" id="GO:0005886">
    <property type="term" value="C:plasma membrane"/>
    <property type="evidence" value="ECO:0007669"/>
    <property type="project" value="UniProtKB-SubCell"/>
</dbReference>
<evidence type="ECO:0000256" key="17">
    <source>
        <dbReference type="RuleBase" id="RU004024"/>
    </source>
</evidence>
<reference evidence="22" key="1">
    <citation type="journal article" date="2020" name="mSystems">
        <title>Genome- and Community-Level Interaction Insights into Carbon Utilization and Element Cycling Functions of Hydrothermarchaeota in Hydrothermal Sediment.</title>
        <authorList>
            <person name="Zhou Z."/>
            <person name="Liu Y."/>
            <person name="Xu W."/>
            <person name="Pan J."/>
            <person name="Luo Z.H."/>
            <person name="Li M."/>
        </authorList>
    </citation>
    <scope>NUCLEOTIDE SEQUENCE [LARGE SCALE GENOMIC DNA]</scope>
    <source>
        <strain evidence="22">HyVt-577</strain>
    </source>
</reference>
<dbReference type="PROSITE" id="PS50857">
    <property type="entry name" value="COX2_CUA"/>
    <property type="match status" value="1"/>
</dbReference>
<evidence type="ECO:0000256" key="5">
    <source>
        <dbReference type="ARBA" id="ARBA00022660"/>
    </source>
</evidence>
<feature type="domain" description="Cytochrome oxidase subunit II copper A binding" evidence="19">
    <location>
        <begin position="97"/>
        <end position="208"/>
    </location>
</feature>
<dbReference type="InterPro" id="IPR036257">
    <property type="entry name" value="Cyt_c_oxidase_su2_TM_sf"/>
</dbReference>
<evidence type="ECO:0000256" key="15">
    <source>
        <dbReference type="PROSITE-ProRule" id="PRU00433"/>
    </source>
</evidence>
<dbReference type="GO" id="GO:0005507">
    <property type="term" value="F:copper ion binding"/>
    <property type="evidence" value="ECO:0007669"/>
    <property type="project" value="InterPro"/>
</dbReference>
<dbReference type="GO" id="GO:0016491">
    <property type="term" value="F:oxidoreductase activity"/>
    <property type="evidence" value="ECO:0007669"/>
    <property type="project" value="UniProtKB-KW"/>
</dbReference>
<comment type="function">
    <text evidence="14 17">Subunits I and II form the functional core of the enzyme complex. Electrons originating in cytochrome c are transferred via heme a and Cu(A) to the binuclear center formed by heme a3 and Cu(B).</text>
</comment>
<evidence type="ECO:0000256" key="12">
    <source>
        <dbReference type="ARBA" id="ARBA00023008"/>
    </source>
</evidence>
<evidence type="ECO:0000256" key="18">
    <source>
        <dbReference type="SAM" id="Phobius"/>
    </source>
</evidence>
<dbReference type="InterPro" id="IPR009056">
    <property type="entry name" value="Cyt_c-like_dom"/>
</dbReference>
<accession>A0A7V4WTD1</accession>
<dbReference type="SUPFAM" id="SSF46626">
    <property type="entry name" value="Cytochrome c"/>
    <property type="match status" value="1"/>
</dbReference>
<dbReference type="InterPro" id="IPR036909">
    <property type="entry name" value="Cyt_c-like_dom_sf"/>
</dbReference>
<keyword evidence="12 17" id="KW-0186">Copper</keyword>
<dbReference type="Pfam" id="PF00034">
    <property type="entry name" value="Cytochrom_C"/>
    <property type="match status" value="1"/>
</dbReference>
<dbReference type="Gene3D" id="1.10.287.90">
    <property type="match status" value="1"/>
</dbReference>
<dbReference type="PRINTS" id="PR01166">
    <property type="entry name" value="CYCOXIDASEII"/>
</dbReference>
<dbReference type="PROSITE" id="PS00078">
    <property type="entry name" value="COX2"/>
    <property type="match status" value="1"/>
</dbReference>
<evidence type="ECO:0000259" key="19">
    <source>
        <dbReference type="PROSITE" id="PS50857"/>
    </source>
</evidence>
<feature type="domain" description="Cytochrome oxidase subunit II transmembrane region profile" evidence="20">
    <location>
        <begin position="1"/>
        <end position="96"/>
    </location>
</feature>
<feature type="transmembrane region" description="Helical" evidence="18">
    <location>
        <begin position="67"/>
        <end position="86"/>
    </location>
</feature>
<evidence type="ECO:0000256" key="3">
    <source>
        <dbReference type="ARBA" id="ARBA00022448"/>
    </source>
</evidence>
<dbReference type="CDD" id="cd13915">
    <property type="entry name" value="CuRO_HCO_II_like_2"/>
    <property type="match status" value="1"/>
</dbReference>
<dbReference type="InterPro" id="IPR014222">
    <property type="entry name" value="Cyt_c_oxidase_su2"/>
</dbReference>
<dbReference type="SUPFAM" id="SSF49503">
    <property type="entry name" value="Cupredoxins"/>
    <property type="match status" value="1"/>
</dbReference>
<dbReference type="AlphaFoldDB" id="A0A7V4WTD1"/>
<dbReference type="Proteomes" id="UP000885779">
    <property type="component" value="Unassembled WGS sequence"/>
</dbReference>
<evidence type="ECO:0000256" key="8">
    <source>
        <dbReference type="ARBA" id="ARBA00022967"/>
    </source>
</evidence>
<dbReference type="InterPro" id="IPR011759">
    <property type="entry name" value="Cyt_c_oxidase_su2_TM_dom"/>
</dbReference>
<sequence length="314" mass="35658">MNTNDIFLPAAKSTIASEVDALFSFVFIASILFFVLVIGGALYFIIRYRRRKGDGYTPDYSHNTKLEVVWTVIPTILVFVIFFWSFKTYLKMQVAPKDAIQIKATGQKWFWQFDYPEGASSTGELIVPRGKPVQVLLSSRDVIHSFYVPNFRVKMDALPNRYTMAWFEATETGEYDLFCAEYCGTGHSKMLAKVRVVEPEEYQRWLQSNNSLPEDMAMDQYGAQLYKTKACVTCHTNDGAPGTGPSFLGLFGRTENLQDGSTVTVDENYLRESILNPQAKVVHGFQPVMPTYTGILKDKEIDALVMYIKSLKKE</sequence>
<comment type="similarity">
    <text evidence="2 16">Belongs to the cytochrome c oxidase subunit 2 family.</text>
</comment>
<dbReference type="PANTHER" id="PTHR22888">
    <property type="entry name" value="CYTOCHROME C OXIDASE, SUBUNIT II"/>
    <property type="match status" value="1"/>
</dbReference>
<feature type="domain" description="Cytochrome c" evidence="21">
    <location>
        <begin position="217"/>
        <end position="312"/>
    </location>
</feature>
<dbReference type="EMBL" id="DRQG01000004">
    <property type="protein sequence ID" value="HGY54154.1"/>
    <property type="molecule type" value="Genomic_DNA"/>
</dbReference>
<evidence type="ECO:0000256" key="4">
    <source>
        <dbReference type="ARBA" id="ARBA00022617"/>
    </source>
</evidence>
<dbReference type="GO" id="GO:0042773">
    <property type="term" value="P:ATP synthesis coupled electron transport"/>
    <property type="evidence" value="ECO:0007669"/>
    <property type="project" value="TreeGrafter"/>
</dbReference>
<name>A0A7V4WTD1_CALAY</name>
<evidence type="ECO:0000256" key="7">
    <source>
        <dbReference type="ARBA" id="ARBA00022723"/>
    </source>
</evidence>
<dbReference type="PANTHER" id="PTHR22888:SF9">
    <property type="entry name" value="CYTOCHROME C OXIDASE SUBUNIT 2"/>
    <property type="match status" value="1"/>
</dbReference>
<evidence type="ECO:0000313" key="22">
    <source>
        <dbReference type="EMBL" id="HGY54154.1"/>
    </source>
</evidence>
<keyword evidence="10 18" id="KW-1133">Transmembrane helix</keyword>
<keyword evidence="22" id="KW-0560">Oxidoreductase</keyword>
<dbReference type="InterPro" id="IPR002429">
    <property type="entry name" value="CcO_II-like_C"/>
</dbReference>
<dbReference type="Gene3D" id="1.10.760.10">
    <property type="entry name" value="Cytochrome c-like domain"/>
    <property type="match status" value="1"/>
</dbReference>
<keyword evidence="8" id="KW-1278">Translocase</keyword>
<organism evidence="22">
    <name type="scientific">Caldithrix abyssi</name>
    <dbReference type="NCBI Taxonomy" id="187145"/>
    <lineage>
        <taxon>Bacteria</taxon>
        <taxon>Pseudomonadati</taxon>
        <taxon>Calditrichota</taxon>
        <taxon>Calditrichia</taxon>
        <taxon>Calditrichales</taxon>
        <taxon>Calditrichaceae</taxon>
        <taxon>Caldithrix</taxon>
    </lineage>
</organism>
<dbReference type="InterPro" id="IPR045187">
    <property type="entry name" value="CcO_II"/>
</dbReference>
<dbReference type="EC" id="7.1.1.9" evidence="17"/>
<evidence type="ECO:0000259" key="20">
    <source>
        <dbReference type="PROSITE" id="PS50999"/>
    </source>
</evidence>
<comment type="subcellular location">
    <subcellularLocation>
        <location evidence="16">Cell membrane</location>
        <topology evidence="16">Multi-pass membrane protein</topology>
    </subcellularLocation>
    <subcellularLocation>
        <location evidence="1">Membrane</location>
        <topology evidence="1">Multi-pass membrane protein</topology>
    </subcellularLocation>
</comment>
<dbReference type="NCBIfam" id="TIGR02866">
    <property type="entry name" value="CoxB"/>
    <property type="match status" value="1"/>
</dbReference>
<evidence type="ECO:0000256" key="10">
    <source>
        <dbReference type="ARBA" id="ARBA00022989"/>
    </source>
</evidence>
<evidence type="ECO:0000256" key="1">
    <source>
        <dbReference type="ARBA" id="ARBA00004141"/>
    </source>
</evidence>
<dbReference type="GO" id="GO:0020037">
    <property type="term" value="F:heme binding"/>
    <property type="evidence" value="ECO:0007669"/>
    <property type="project" value="InterPro"/>
</dbReference>
<evidence type="ECO:0000256" key="6">
    <source>
        <dbReference type="ARBA" id="ARBA00022692"/>
    </source>
</evidence>
<keyword evidence="13 18" id="KW-0472">Membrane</keyword>
<dbReference type="PROSITE" id="PS51007">
    <property type="entry name" value="CYTC"/>
    <property type="match status" value="1"/>
</dbReference>
<dbReference type="SUPFAM" id="SSF81464">
    <property type="entry name" value="Cytochrome c oxidase subunit II-like, transmembrane region"/>
    <property type="match status" value="1"/>
</dbReference>
<keyword evidence="3 16" id="KW-0813">Transport</keyword>
<dbReference type="GO" id="GO:0004129">
    <property type="term" value="F:cytochrome-c oxidase activity"/>
    <property type="evidence" value="ECO:0007669"/>
    <property type="project" value="UniProtKB-EC"/>
</dbReference>
<evidence type="ECO:0000259" key="21">
    <source>
        <dbReference type="PROSITE" id="PS51007"/>
    </source>
</evidence>
<keyword evidence="5 16" id="KW-0679">Respiratory chain</keyword>
<keyword evidence="7 15" id="KW-0479">Metal-binding</keyword>
<feature type="transmembrane region" description="Helical" evidence="18">
    <location>
        <begin position="22"/>
        <end position="46"/>
    </location>
</feature>
<keyword evidence="9 16" id="KW-0249">Electron transport</keyword>